<reference evidence="2" key="1">
    <citation type="journal article" date="2023" name="Mol. Phylogenet. Evol.">
        <title>Genome-scale phylogeny and comparative genomics of the fungal order Sordariales.</title>
        <authorList>
            <person name="Hensen N."/>
            <person name="Bonometti L."/>
            <person name="Westerberg I."/>
            <person name="Brannstrom I.O."/>
            <person name="Guillou S."/>
            <person name="Cros-Aarteil S."/>
            <person name="Calhoun S."/>
            <person name="Haridas S."/>
            <person name="Kuo A."/>
            <person name="Mondo S."/>
            <person name="Pangilinan J."/>
            <person name="Riley R."/>
            <person name="LaButti K."/>
            <person name="Andreopoulos B."/>
            <person name="Lipzen A."/>
            <person name="Chen C."/>
            <person name="Yan M."/>
            <person name="Daum C."/>
            <person name="Ng V."/>
            <person name="Clum A."/>
            <person name="Steindorff A."/>
            <person name="Ohm R.A."/>
            <person name="Martin F."/>
            <person name="Silar P."/>
            <person name="Natvig D.O."/>
            <person name="Lalanne C."/>
            <person name="Gautier V."/>
            <person name="Ament-Velasquez S.L."/>
            <person name="Kruys A."/>
            <person name="Hutchinson M.I."/>
            <person name="Powell A.J."/>
            <person name="Barry K."/>
            <person name="Miller A.N."/>
            <person name="Grigoriev I.V."/>
            <person name="Debuchy R."/>
            <person name="Gladieux P."/>
            <person name="Hiltunen Thoren M."/>
            <person name="Johannesson H."/>
        </authorList>
    </citation>
    <scope>NUCLEOTIDE SEQUENCE</scope>
    <source>
        <strain evidence="2">CBS 990.96</strain>
    </source>
</reference>
<evidence type="ECO:0000256" key="1">
    <source>
        <dbReference type="SAM" id="MobiDB-lite"/>
    </source>
</evidence>
<evidence type="ECO:0000313" key="2">
    <source>
        <dbReference type="EMBL" id="KAK4224692.1"/>
    </source>
</evidence>
<dbReference type="AlphaFoldDB" id="A0AAN7BK28"/>
<dbReference type="EMBL" id="MU865386">
    <property type="protein sequence ID" value="KAK4224692.1"/>
    <property type="molecule type" value="Genomic_DNA"/>
</dbReference>
<sequence length="615" mass="72086">MDDFPHERQQFYSPDFIPHFWNHLSIVLHPTRNPEYEARAKADEEREDPSQSSWYLEQRDRGFVFISWFNKPTGRIPWKTQKDKGKPGGSVGLFVTVDHPHELVVIKRILGHTERTLNYSLNRFTHPEAAFNTVRDEVMQKVTLPSFPSSLPQTYAFQVHGDGPDKNRRRAEATIFQKYYNGGNLKELVLQHKRLKRQIPEPFIWHVISELGRAYSVLHLGEANRRYTVAEYNANHNNQAHAMNNRGMGTNWSEEDAIIHSNGRLENIFLHWPDDAAERDHATDGSYRKYRSEGCPMVVLGDFGLAFQARKAMELTRDDVLSHISHPTMPERTTWRDKAHLGHIVKHLLLAHHPDTDICENMYQDFRQVAARGEIQLVGHLDALGLTALYSPRLLEVAVNLERLGNLLTRSANGTEDFWTNLRNTAANDWDNWIRNNTLYGSTIAEADYVLDSNLWGTGRFALPDQYRLPKDLPNRDTLFSNGLYDLKWATPKETLIPVRSRARYPPDTRRDWRAVWRYLEKRIDHEFSDYRYRDHAPYEERPVEIMKVWPKRGMEEESPSKYDPPMEAVDPDPNDWNEPRRKRRERDEEKGRRRRNEVARSAIMLLRIVKTKQK</sequence>
<accession>A0AAN7BK28</accession>
<proteinExistence type="predicted"/>
<reference evidence="2" key="2">
    <citation type="submission" date="2023-05" db="EMBL/GenBank/DDBJ databases">
        <authorList>
            <consortium name="Lawrence Berkeley National Laboratory"/>
            <person name="Steindorff A."/>
            <person name="Hensen N."/>
            <person name="Bonometti L."/>
            <person name="Westerberg I."/>
            <person name="Brannstrom I.O."/>
            <person name="Guillou S."/>
            <person name="Cros-Aarteil S."/>
            <person name="Calhoun S."/>
            <person name="Haridas S."/>
            <person name="Kuo A."/>
            <person name="Mondo S."/>
            <person name="Pangilinan J."/>
            <person name="Riley R."/>
            <person name="Labutti K."/>
            <person name="Andreopoulos B."/>
            <person name="Lipzen A."/>
            <person name="Chen C."/>
            <person name="Yanf M."/>
            <person name="Daum C."/>
            <person name="Ng V."/>
            <person name="Clum A."/>
            <person name="Ohm R."/>
            <person name="Martin F."/>
            <person name="Silar P."/>
            <person name="Natvig D."/>
            <person name="Lalanne C."/>
            <person name="Gautier V."/>
            <person name="Ament-Velasquez S.L."/>
            <person name="Kruys A."/>
            <person name="Hutchinson M.I."/>
            <person name="Powell A.J."/>
            <person name="Barry K."/>
            <person name="Miller A.N."/>
            <person name="Grigoriev I.V."/>
            <person name="Debuchy R."/>
            <person name="Gladieux P."/>
            <person name="Thoren M.H."/>
            <person name="Johannesson H."/>
        </authorList>
    </citation>
    <scope>NUCLEOTIDE SEQUENCE</scope>
    <source>
        <strain evidence="2">CBS 990.96</strain>
    </source>
</reference>
<feature type="region of interest" description="Disordered" evidence="1">
    <location>
        <begin position="556"/>
        <end position="597"/>
    </location>
</feature>
<keyword evidence="3" id="KW-1185">Reference proteome</keyword>
<organism evidence="2 3">
    <name type="scientific">Podospora fimiseda</name>
    <dbReference type="NCBI Taxonomy" id="252190"/>
    <lineage>
        <taxon>Eukaryota</taxon>
        <taxon>Fungi</taxon>
        <taxon>Dikarya</taxon>
        <taxon>Ascomycota</taxon>
        <taxon>Pezizomycotina</taxon>
        <taxon>Sordariomycetes</taxon>
        <taxon>Sordariomycetidae</taxon>
        <taxon>Sordariales</taxon>
        <taxon>Podosporaceae</taxon>
        <taxon>Podospora</taxon>
    </lineage>
</organism>
<gene>
    <name evidence="2" type="ORF">QBC38DRAFT_484952</name>
</gene>
<name>A0AAN7BK28_9PEZI</name>
<evidence type="ECO:0000313" key="3">
    <source>
        <dbReference type="Proteomes" id="UP001301958"/>
    </source>
</evidence>
<dbReference type="Proteomes" id="UP001301958">
    <property type="component" value="Unassembled WGS sequence"/>
</dbReference>
<comment type="caution">
    <text evidence="2">The sequence shown here is derived from an EMBL/GenBank/DDBJ whole genome shotgun (WGS) entry which is preliminary data.</text>
</comment>
<protein>
    <submittedName>
        <fullName evidence="2">Uncharacterized protein</fullName>
    </submittedName>
</protein>